<evidence type="ECO:0000313" key="3">
    <source>
        <dbReference type="Proteomes" id="UP000217790"/>
    </source>
</evidence>
<proteinExistence type="predicted"/>
<protein>
    <recommendedName>
        <fullName evidence="1">DUF6570 domain-containing protein</fullName>
    </recommendedName>
</protein>
<dbReference type="Pfam" id="PF20209">
    <property type="entry name" value="DUF6570"/>
    <property type="match status" value="1"/>
</dbReference>
<feature type="domain" description="DUF6570" evidence="1">
    <location>
        <begin position="3"/>
        <end position="93"/>
    </location>
</feature>
<evidence type="ECO:0000313" key="2">
    <source>
        <dbReference type="EMBL" id="PBK84459.1"/>
    </source>
</evidence>
<dbReference type="Proteomes" id="UP000217790">
    <property type="component" value="Unassembled WGS sequence"/>
</dbReference>
<dbReference type="OMA" id="MRANCII"/>
<reference evidence="3" key="1">
    <citation type="journal article" date="2017" name="Nat. Ecol. Evol.">
        <title>Genome expansion and lineage-specific genetic innovations in the forest pathogenic fungi Armillaria.</title>
        <authorList>
            <person name="Sipos G."/>
            <person name="Prasanna A.N."/>
            <person name="Walter M.C."/>
            <person name="O'Connor E."/>
            <person name="Balint B."/>
            <person name="Krizsan K."/>
            <person name="Kiss B."/>
            <person name="Hess J."/>
            <person name="Varga T."/>
            <person name="Slot J."/>
            <person name="Riley R."/>
            <person name="Boka B."/>
            <person name="Rigling D."/>
            <person name="Barry K."/>
            <person name="Lee J."/>
            <person name="Mihaltcheva S."/>
            <person name="LaButti K."/>
            <person name="Lipzen A."/>
            <person name="Waldron R."/>
            <person name="Moloney N.M."/>
            <person name="Sperisen C."/>
            <person name="Kredics L."/>
            <person name="Vagvoelgyi C."/>
            <person name="Patrignani A."/>
            <person name="Fitzpatrick D."/>
            <person name="Nagy I."/>
            <person name="Doyle S."/>
            <person name="Anderson J.B."/>
            <person name="Grigoriev I.V."/>
            <person name="Gueldener U."/>
            <person name="Muensterkoetter M."/>
            <person name="Nagy L.G."/>
        </authorList>
    </citation>
    <scope>NUCLEOTIDE SEQUENCE [LARGE SCALE GENOMIC DNA]</scope>
    <source>
        <strain evidence="3">Ar21-2</strain>
    </source>
</reference>
<sequence>MFVKVQSGMRKMKANVITFENPTPKVYNILPPPRDEMEDVLAILFVGPNKPTSEDFECAPVLVRRNKVIAALEWLKVNHADYYDIDISYENMQQYSEDEPYVGVAWKAQYATKSPEGLSVHDNEEEDGIVDGECPFIVHGLTGEKLEMMTSEKMKAYGLMYLNNNGKVLAVGQNDMPEKIWKNPQLYPKMFPWLFPYGCGGIGSSGWSDE</sequence>
<evidence type="ECO:0000259" key="1">
    <source>
        <dbReference type="Pfam" id="PF20209"/>
    </source>
</evidence>
<gene>
    <name evidence="2" type="ORF">ARMGADRAFT_1088470</name>
</gene>
<keyword evidence="3" id="KW-1185">Reference proteome</keyword>
<dbReference type="EMBL" id="KZ293698">
    <property type="protein sequence ID" value="PBK84459.1"/>
    <property type="molecule type" value="Genomic_DNA"/>
</dbReference>
<dbReference type="InterPro" id="IPR046700">
    <property type="entry name" value="DUF6570"/>
</dbReference>
<name>A0A2H3CMZ9_ARMGA</name>
<dbReference type="AlphaFoldDB" id="A0A2H3CMZ9"/>
<dbReference type="InParanoid" id="A0A2H3CMZ9"/>
<dbReference type="OrthoDB" id="3221862at2759"/>
<accession>A0A2H3CMZ9</accession>
<organism evidence="2 3">
    <name type="scientific">Armillaria gallica</name>
    <name type="common">Bulbous honey fungus</name>
    <name type="synonym">Armillaria bulbosa</name>
    <dbReference type="NCBI Taxonomy" id="47427"/>
    <lineage>
        <taxon>Eukaryota</taxon>
        <taxon>Fungi</taxon>
        <taxon>Dikarya</taxon>
        <taxon>Basidiomycota</taxon>
        <taxon>Agaricomycotina</taxon>
        <taxon>Agaricomycetes</taxon>
        <taxon>Agaricomycetidae</taxon>
        <taxon>Agaricales</taxon>
        <taxon>Marasmiineae</taxon>
        <taxon>Physalacriaceae</taxon>
        <taxon>Armillaria</taxon>
    </lineage>
</organism>